<feature type="non-terminal residue" evidence="1">
    <location>
        <position position="57"/>
    </location>
</feature>
<evidence type="ECO:0000313" key="1">
    <source>
        <dbReference type="EMBL" id="EQD46209.1"/>
    </source>
</evidence>
<reference evidence="1" key="1">
    <citation type="submission" date="2013-08" db="EMBL/GenBank/DDBJ databases">
        <authorList>
            <person name="Mendez C."/>
            <person name="Richter M."/>
            <person name="Ferrer M."/>
            <person name="Sanchez J."/>
        </authorList>
    </citation>
    <scope>NUCLEOTIDE SEQUENCE</scope>
</reference>
<name>T1AZW0_9ZZZZ</name>
<dbReference type="InterPro" id="IPR027396">
    <property type="entry name" value="DsrEFH-like"/>
</dbReference>
<reference evidence="1" key="2">
    <citation type="journal article" date="2014" name="ISME J.">
        <title>Microbial stratification in low pH oxic and suboxic macroscopic growths along an acid mine drainage.</title>
        <authorList>
            <person name="Mendez-Garcia C."/>
            <person name="Mesa V."/>
            <person name="Sprenger R.R."/>
            <person name="Richter M."/>
            <person name="Diez M.S."/>
            <person name="Solano J."/>
            <person name="Bargiela R."/>
            <person name="Golyshina O.V."/>
            <person name="Manteca A."/>
            <person name="Ramos J.L."/>
            <person name="Gallego J.R."/>
            <person name="Llorente I."/>
            <person name="Martins Dos Santos V.A."/>
            <person name="Jensen O.N."/>
            <person name="Pelaez A.I."/>
            <person name="Sanchez J."/>
            <person name="Ferrer M."/>
        </authorList>
    </citation>
    <scope>NUCLEOTIDE SEQUENCE</scope>
</reference>
<dbReference type="EMBL" id="AUZZ01006476">
    <property type="protein sequence ID" value="EQD46209.1"/>
    <property type="molecule type" value="Genomic_DNA"/>
</dbReference>
<proteinExistence type="predicted"/>
<dbReference type="AlphaFoldDB" id="T1AZW0"/>
<accession>T1AZW0</accession>
<protein>
    <submittedName>
        <fullName evidence="1">Protein containing DUF1291</fullName>
    </submittedName>
</protein>
<organism evidence="1">
    <name type="scientific">mine drainage metagenome</name>
    <dbReference type="NCBI Taxonomy" id="410659"/>
    <lineage>
        <taxon>unclassified sequences</taxon>
        <taxon>metagenomes</taxon>
        <taxon>ecological metagenomes</taxon>
    </lineage>
</organism>
<sequence>MTKILTIITSADKEKVNLALGFSKRQKESGNDIRILFFGPSEKLVAEDEGLMESVKD</sequence>
<dbReference type="SUPFAM" id="SSF75169">
    <property type="entry name" value="DsrEFH-like"/>
    <property type="match status" value="1"/>
</dbReference>
<comment type="caution">
    <text evidence="1">The sequence shown here is derived from an EMBL/GenBank/DDBJ whole genome shotgun (WGS) entry which is preliminary data.</text>
</comment>
<gene>
    <name evidence="1" type="ORF">B2A_08975</name>
</gene>
<dbReference type="Gene3D" id="3.40.1260.10">
    <property type="entry name" value="DsrEFH-like"/>
    <property type="match status" value="1"/>
</dbReference>